<dbReference type="Proteomes" id="UP000502297">
    <property type="component" value="Chromosome"/>
</dbReference>
<protein>
    <submittedName>
        <fullName evidence="2">Uncharacterized protein</fullName>
    </submittedName>
</protein>
<dbReference type="KEGG" id="asha:G8E00_01830"/>
<gene>
    <name evidence="2" type="ORF">G8E00_01830</name>
</gene>
<evidence type="ECO:0000256" key="1">
    <source>
        <dbReference type="SAM" id="SignalP"/>
    </source>
</evidence>
<accession>A0A6G8RSJ4</accession>
<evidence type="ECO:0000313" key="2">
    <source>
        <dbReference type="EMBL" id="QIO04790.1"/>
    </source>
</evidence>
<dbReference type="EMBL" id="CP049801">
    <property type="protein sequence ID" value="QIO04790.1"/>
    <property type="molecule type" value="Genomic_DNA"/>
</dbReference>
<keyword evidence="1" id="KW-0732">Signal</keyword>
<feature type="signal peptide" evidence="1">
    <location>
        <begin position="1"/>
        <end position="20"/>
    </location>
</feature>
<organism evidence="2 3">
    <name type="scientific">Acinetobacter shaoyimingii</name>
    <dbReference type="NCBI Taxonomy" id="2715164"/>
    <lineage>
        <taxon>Bacteria</taxon>
        <taxon>Pseudomonadati</taxon>
        <taxon>Pseudomonadota</taxon>
        <taxon>Gammaproteobacteria</taxon>
        <taxon>Moraxellales</taxon>
        <taxon>Moraxellaceae</taxon>
        <taxon>Acinetobacter</taxon>
    </lineage>
</organism>
<name>A0A6G8RSJ4_9GAMM</name>
<sequence length="170" mass="19873">MKIKVLLWISLILSSGFSYALSPIVNDTPREYSAALEKGIFISKNSITNFKGLGGKCSFYQNFIACGYPQSVVKISFIDNKPVIYRLYFSNEDYKEFDLIKEQILGFLKYTEINYDKNKLDLFFKSIHIPAKGDIKEFDLSNDLIISFYSPDRYHRLNDRNNLIMIYKKR</sequence>
<dbReference type="AlphaFoldDB" id="A0A6G8RSJ4"/>
<dbReference type="RefSeq" id="WP_166221605.1">
    <property type="nucleotide sequence ID" value="NZ_CP049801.1"/>
</dbReference>
<proteinExistence type="predicted"/>
<keyword evidence="3" id="KW-1185">Reference proteome</keyword>
<evidence type="ECO:0000313" key="3">
    <source>
        <dbReference type="Proteomes" id="UP000502297"/>
    </source>
</evidence>
<feature type="chain" id="PRO_5026276682" evidence="1">
    <location>
        <begin position="21"/>
        <end position="170"/>
    </location>
</feature>
<reference evidence="2 3" key="1">
    <citation type="submission" date="2020-03" db="EMBL/GenBank/DDBJ databases">
        <authorList>
            <person name="Zhu W."/>
        </authorList>
    </citation>
    <scope>NUCLEOTIDE SEQUENCE [LARGE SCALE GENOMIC DNA]</scope>
    <source>
        <strain evidence="2 3">323-1</strain>
    </source>
</reference>